<keyword evidence="2" id="KW-1185">Reference proteome</keyword>
<evidence type="ECO:0000313" key="2">
    <source>
        <dbReference type="Proteomes" id="UP000480246"/>
    </source>
</evidence>
<sequence length="244" mass="29162">MWKTLSKNNAAKETASWKTDHIPVPHFENDMAPLREKLVEADSNTVNFLNENQSEIKNRKDYFYDLKFGLELYHILNEEYNFSERNASDDEVWIYLSIRVVPDLVYKRWGLTESRFYKQSRRIWLRTLWWYIHLSWAGSKEETYNRLKSFTTDEVVQLVERSGPRGYRIDLTREIMKQFSFAYENSDRLLFRRIMKVNTARLKVIEPSLALGGLAQYVKELIDYFDYTNGDTNKEPEIKYTTSS</sequence>
<dbReference type="Pfam" id="PF19866">
    <property type="entry name" value="DUF6339"/>
    <property type="match status" value="1"/>
</dbReference>
<dbReference type="EMBL" id="WEID01000135">
    <property type="protein sequence ID" value="KAB8125583.1"/>
    <property type="molecule type" value="Genomic_DNA"/>
</dbReference>
<protein>
    <submittedName>
        <fullName evidence="1">Uncharacterized protein</fullName>
    </submittedName>
</protein>
<dbReference type="AlphaFoldDB" id="A0A7C8GPZ2"/>
<dbReference type="Proteomes" id="UP000480246">
    <property type="component" value="Unassembled WGS sequence"/>
</dbReference>
<proteinExistence type="predicted"/>
<dbReference type="OrthoDB" id="2830174at2"/>
<dbReference type="RefSeq" id="WP_153407103.1">
    <property type="nucleotide sequence ID" value="NZ_ML762465.1"/>
</dbReference>
<reference evidence="1 2" key="1">
    <citation type="submission" date="2019-10" db="EMBL/GenBank/DDBJ databases">
        <title>Gracilibacillus sp. nov. isolated from rice seeds.</title>
        <authorList>
            <person name="He S."/>
        </authorList>
    </citation>
    <scope>NUCLEOTIDE SEQUENCE [LARGE SCALE GENOMIC DNA]</scope>
    <source>
        <strain evidence="1 2">TD8</strain>
    </source>
</reference>
<gene>
    <name evidence="1" type="ORF">F9U64_22380</name>
</gene>
<accession>A0A7C8GPZ2</accession>
<evidence type="ECO:0000313" key="1">
    <source>
        <dbReference type="EMBL" id="KAB8125583.1"/>
    </source>
</evidence>
<name>A0A7C8GPZ2_9BACI</name>
<organism evidence="1 2">
    <name type="scientific">Gracilibacillus oryzae</name>
    <dbReference type="NCBI Taxonomy" id="1672701"/>
    <lineage>
        <taxon>Bacteria</taxon>
        <taxon>Bacillati</taxon>
        <taxon>Bacillota</taxon>
        <taxon>Bacilli</taxon>
        <taxon>Bacillales</taxon>
        <taxon>Bacillaceae</taxon>
        <taxon>Gracilibacillus</taxon>
    </lineage>
</organism>
<dbReference type="InterPro" id="IPR045920">
    <property type="entry name" value="DUF6339"/>
</dbReference>
<comment type="caution">
    <text evidence="1">The sequence shown here is derived from an EMBL/GenBank/DDBJ whole genome shotgun (WGS) entry which is preliminary data.</text>
</comment>